<dbReference type="AlphaFoldDB" id="A0A8H7WG94"/>
<organism evidence="2 3">
    <name type="scientific">Cadophora malorum</name>
    <dbReference type="NCBI Taxonomy" id="108018"/>
    <lineage>
        <taxon>Eukaryota</taxon>
        <taxon>Fungi</taxon>
        <taxon>Dikarya</taxon>
        <taxon>Ascomycota</taxon>
        <taxon>Pezizomycotina</taxon>
        <taxon>Leotiomycetes</taxon>
        <taxon>Helotiales</taxon>
        <taxon>Ploettnerulaceae</taxon>
        <taxon>Cadophora</taxon>
    </lineage>
</organism>
<sequence>MSSTFPLTLLGSIKAGFGIGLILAPAWTTNMVYYRNLDPASTNLAVRMVGTRELLFGALLLGAKTPETRRAAVLASAAVDALDLAATIWGWEIGQVENNTAGVFSFAATASVLLAGLAWKKAGLGIVKNVKM</sequence>
<accession>A0A8H7WG94</accession>
<feature type="transmembrane region" description="Helical" evidence="1">
    <location>
        <begin position="101"/>
        <end position="119"/>
    </location>
</feature>
<dbReference type="EMBL" id="JAFJYH010000024">
    <property type="protein sequence ID" value="KAG4424173.1"/>
    <property type="molecule type" value="Genomic_DNA"/>
</dbReference>
<feature type="transmembrane region" description="Helical" evidence="1">
    <location>
        <begin position="7"/>
        <end position="24"/>
    </location>
</feature>
<evidence type="ECO:0000313" key="3">
    <source>
        <dbReference type="Proteomes" id="UP000664132"/>
    </source>
</evidence>
<dbReference type="OrthoDB" id="4160064at2759"/>
<proteinExistence type="predicted"/>
<keyword evidence="1" id="KW-0812">Transmembrane</keyword>
<reference evidence="2" key="1">
    <citation type="submission" date="2021-02" db="EMBL/GenBank/DDBJ databases">
        <title>Genome sequence Cadophora malorum strain M34.</title>
        <authorList>
            <person name="Stefanovic E."/>
            <person name="Vu D."/>
            <person name="Scully C."/>
            <person name="Dijksterhuis J."/>
            <person name="Roader J."/>
            <person name="Houbraken J."/>
        </authorList>
    </citation>
    <scope>NUCLEOTIDE SEQUENCE</scope>
    <source>
        <strain evidence="2">M34</strain>
    </source>
</reference>
<dbReference type="Proteomes" id="UP000664132">
    <property type="component" value="Unassembled WGS sequence"/>
</dbReference>
<protein>
    <submittedName>
        <fullName evidence="2">Uncharacterized protein</fullName>
    </submittedName>
</protein>
<comment type="caution">
    <text evidence="2">The sequence shown here is derived from an EMBL/GenBank/DDBJ whole genome shotgun (WGS) entry which is preliminary data.</text>
</comment>
<name>A0A8H7WG94_9HELO</name>
<evidence type="ECO:0000256" key="1">
    <source>
        <dbReference type="SAM" id="Phobius"/>
    </source>
</evidence>
<keyword evidence="1" id="KW-0472">Membrane</keyword>
<keyword evidence="1" id="KW-1133">Transmembrane helix</keyword>
<evidence type="ECO:0000313" key="2">
    <source>
        <dbReference type="EMBL" id="KAG4424173.1"/>
    </source>
</evidence>
<keyword evidence="3" id="KW-1185">Reference proteome</keyword>
<gene>
    <name evidence="2" type="ORF">IFR04_002727</name>
</gene>